<protein>
    <submittedName>
        <fullName evidence="2">Uncharacterized protein</fullName>
    </submittedName>
</protein>
<keyword evidence="3" id="KW-1185">Reference proteome</keyword>
<dbReference type="EMBL" id="LGRX02034474">
    <property type="protein sequence ID" value="KAK3237718.1"/>
    <property type="molecule type" value="Genomic_DNA"/>
</dbReference>
<gene>
    <name evidence="2" type="ORF">CYMTET_52225</name>
</gene>
<evidence type="ECO:0000313" key="3">
    <source>
        <dbReference type="Proteomes" id="UP001190700"/>
    </source>
</evidence>
<feature type="compositionally biased region" description="Pro residues" evidence="1">
    <location>
        <begin position="223"/>
        <end position="241"/>
    </location>
</feature>
<accession>A0AAE0BJF2</accession>
<evidence type="ECO:0000256" key="1">
    <source>
        <dbReference type="SAM" id="MobiDB-lite"/>
    </source>
</evidence>
<evidence type="ECO:0000313" key="2">
    <source>
        <dbReference type="EMBL" id="KAK3237718.1"/>
    </source>
</evidence>
<feature type="region of interest" description="Disordered" evidence="1">
    <location>
        <begin position="176"/>
        <end position="201"/>
    </location>
</feature>
<organism evidence="2 3">
    <name type="scientific">Cymbomonas tetramitiformis</name>
    <dbReference type="NCBI Taxonomy" id="36881"/>
    <lineage>
        <taxon>Eukaryota</taxon>
        <taxon>Viridiplantae</taxon>
        <taxon>Chlorophyta</taxon>
        <taxon>Pyramimonadophyceae</taxon>
        <taxon>Pyramimonadales</taxon>
        <taxon>Pyramimonadaceae</taxon>
        <taxon>Cymbomonas</taxon>
    </lineage>
</organism>
<dbReference type="Proteomes" id="UP001190700">
    <property type="component" value="Unassembled WGS sequence"/>
</dbReference>
<reference evidence="2 3" key="1">
    <citation type="journal article" date="2015" name="Genome Biol. Evol.">
        <title>Comparative Genomics of a Bacterivorous Green Alga Reveals Evolutionary Causalities and Consequences of Phago-Mixotrophic Mode of Nutrition.</title>
        <authorList>
            <person name="Burns J.A."/>
            <person name="Paasch A."/>
            <person name="Narechania A."/>
            <person name="Kim E."/>
        </authorList>
    </citation>
    <scope>NUCLEOTIDE SEQUENCE [LARGE SCALE GENOMIC DNA]</scope>
    <source>
        <strain evidence="2 3">PLY_AMNH</strain>
    </source>
</reference>
<dbReference type="AlphaFoldDB" id="A0AAE0BJF2"/>
<name>A0AAE0BJF2_9CHLO</name>
<feature type="region of interest" description="Disordered" evidence="1">
    <location>
        <begin position="221"/>
        <end position="260"/>
    </location>
</feature>
<sequence length="292" mass="32233">MRGDEKFHGRDNREGRYYGRPLKHRFAAKPLNDSGNWRQQHYKKESAHNISFHVASSAFIPEYARCPPGYYHDSANCPTDDMACEECDLTAADESDEIVSAFQTVAFDAEDDAVFARLCIRHEQPVVSHDEEPFTFAADINIGLLAQYAGLCADSAAPHSELAVRVQEARNSLRQLKRAAGGAGEDSKQSPDSEPPFEDSFMDKMSVSVGFRDDTEGYCQPVPVFPPLPGLDSPPPSPDYSPGPTDDEAEASGTADSDNTFNLDSGYLDFEIENNNDNNFCELCTVDHFRSG</sequence>
<comment type="caution">
    <text evidence="2">The sequence shown here is derived from an EMBL/GenBank/DDBJ whole genome shotgun (WGS) entry which is preliminary data.</text>
</comment>
<proteinExistence type="predicted"/>